<dbReference type="Pfam" id="PF08387">
    <property type="entry name" value="FBD"/>
    <property type="match status" value="1"/>
</dbReference>
<dbReference type="InterPro" id="IPR006566">
    <property type="entry name" value="FBD"/>
</dbReference>
<organism evidence="3 4">
    <name type="scientific">Striga asiatica</name>
    <name type="common">Asiatic witchweed</name>
    <name type="synonym">Buchnera asiatica</name>
    <dbReference type="NCBI Taxonomy" id="4170"/>
    <lineage>
        <taxon>Eukaryota</taxon>
        <taxon>Viridiplantae</taxon>
        <taxon>Streptophyta</taxon>
        <taxon>Embryophyta</taxon>
        <taxon>Tracheophyta</taxon>
        <taxon>Spermatophyta</taxon>
        <taxon>Magnoliopsida</taxon>
        <taxon>eudicotyledons</taxon>
        <taxon>Gunneridae</taxon>
        <taxon>Pentapetalae</taxon>
        <taxon>asterids</taxon>
        <taxon>lamiids</taxon>
        <taxon>Lamiales</taxon>
        <taxon>Orobanchaceae</taxon>
        <taxon>Buchnereae</taxon>
        <taxon>Striga</taxon>
    </lineage>
</organism>
<dbReference type="EMBL" id="BKCP01004405">
    <property type="protein sequence ID" value="GER30876.1"/>
    <property type="molecule type" value="Genomic_DNA"/>
</dbReference>
<dbReference type="Pfam" id="PF00646">
    <property type="entry name" value="F-box"/>
    <property type="match status" value="1"/>
</dbReference>
<dbReference type="InterPro" id="IPR032675">
    <property type="entry name" value="LRR_dom_sf"/>
</dbReference>
<dbReference type="Gene3D" id="3.80.10.10">
    <property type="entry name" value="Ribonuclease Inhibitor"/>
    <property type="match status" value="1"/>
</dbReference>
<dbReference type="AlphaFoldDB" id="A0A5A7PEC9"/>
<dbReference type="SMART" id="SM00579">
    <property type="entry name" value="FBD"/>
    <property type="match status" value="1"/>
</dbReference>
<dbReference type="InterPro" id="IPR036047">
    <property type="entry name" value="F-box-like_dom_sf"/>
</dbReference>
<evidence type="ECO:0000313" key="3">
    <source>
        <dbReference type="EMBL" id="GER30876.1"/>
    </source>
</evidence>
<dbReference type="SMART" id="SM00256">
    <property type="entry name" value="FBOX"/>
    <property type="match status" value="1"/>
</dbReference>
<accession>A0A5A7PEC9</accession>
<dbReference type="InterPro" id="IPR055411">
    <property type="entry name" value="LRR_FXL15/At3g58940/PEG3-like"/>
</dbReference>
<dbReference type="InterPro" id="IPR001810">
    <property type="entry name" value="F-box_dom"/>
</dbReference>
<dbReference type="Gene3D" id="1.20.1280.50">
    <property type="match status" value="1"/>
</dbReference>
<protein>
    <submittedName>
        <fullName evidence="3">F-box/RNI-like/FBD-like domains-containing protein</fullName>
    </submittedName>
</protein>
<feature type="domain" description="FBD" evidence="2">
    <location>
        <begin position="348"/>
        <end position="421"/>
    </location>
</feature>
<gene>
    <name evidence="3" type="ORF">STAS_06839</name>
</gene>
<name>A0A5A7PEC9_STRAF</name>
<sequence>MADFISHLPDHIICLILSFLPTKQSVVTSTLSKRWRPLWAHVPTLDLHSGAHHPNFPATVDHVLSLHEASTLESFSLYQENSTDFTESELENWITLVTKRNVKIVELNFDSEIMVKLPKCLFTCRTLVDLRLEICAMPTFTEPLSLPSLKRLYLCLVQYEVNYALPWLLEGCPVLEELTVSGIANALDQLIVASDSLRSLELELLFDNVNCFVLVDAPGLRWIKVNECSYLRIGFRRAVNYLVEAEIGFNDYMFQENEVLCAVGVLCFMQRLSGVRRLKLSGSVEEFPDLPTAQLYVSFSNLVSLELATDWRIIPKIFKSAENLEILIIHKGYENLKRWSEAMEGQCACILYSLKTVVIYEFGWTDEELEVVQFILGNAGVLRKMEICSSADGNSPETRLNMLEIIQSFHLQSVECKLVFTWED</sequence>
<dbReference type="Pfam" id="PF24758">
    <property type="entry name" value="LRR_At5g56370"/>
    <property type="match status" value="1"/>
</dbReference>
<keyword evidence="4" id="KW-1185">Reference proteome</keyword>
<evidence type="ECO:0000259" key="1">
    <source>
        <dbReference type="SMART" id="SM00256"/>
    </source>
</evidence>
<dbReference type="SUPFAM" id="SSF81383">
    <property type="entry name" value="F-box domain"/>
    <property type="match status" value="1"/>
</dbReference>
<feature type="domain" description="F-box" evidence="1">
    <location>
        <begin position="8"/>
        <end position="48"/>
    </location>
</feature>
<dbReference type="PANTHER" id="PTHR31900">
    <property type="entry name" value="F-BOX/RNI SUPERFAMILY PROTEIN-RELATED"/>
    <property type="match status" value="1"/>
</dbReference>
<dbReference type="CDD" id="cd22160">
    <property type="entry name" value="F-box_AtFBL13-like"/>
    <property type="match status" value="1"/>
</dbReference>
<dbReference type="PANTHER" id="PTHR31900:SF34">
    <property type="entry name" value="EMB|CAB62440.1-RELATED"/>
    <property type="match status" value="1"/>
</dbReference>
<dbReference type="Proteomes" id="UP000325081">
    <property type="component" value="Unassembled WGS sequence"/>
</dbReference>
<dbReference type="OrthoDB" id="913041at2759"/>
<dbReference type="SUPFAM" id="SSF52047">
    <property type="entry name" value="RNI-like"/>
    <property type="match status" value="1"/>
</dbReference>
<evidence type="ECO:0000259" key="2">
    <source>
        <dbReference type="SMART" id="SM00579"/>
    </source>
</evidence>
<proteinExistence type="predicted"/>
<evidence type="ECO:0000313" key="4">
    <source>
        <dbReference type="Proteomes" id="UP000325081"/>
    </source>
</evidence>
<dbReference type="InterPro" id="IPR050232">
    <property type="entry name" value="FBL13/AtMIF1-like"/>
</dbReference>
<comment type="caution">
    <text evidence="3">The sequence shown here is derived from an EMBL/GenBank/DDBJ whole genome shotgun (WGS) entry which is preliminary data.</text>
</comment>
<reference evidence="4" key="1">
    <citation type="journal article" date="2019" name="Curr. Biol.">
        <title>Genome Sequence of Striga asiatica Provides Insight into the Evolution of Plant Parasitism.</title>
        <authorList>
            <person name="Yoshida S."/>
            <person name="Kim S."/>
            <person name="Wafula E.K."/>
            <person name="Tanskanen J."/>
            <person name="Kim Y.M."/>
            <person name="Honaas L."/>
            <person name="Yang Z."/>
            <person name="Spallek T."/>
            <person name="Conn C.E."/>
            <person name="Ichihashi Y."/>
            <person name="Cheong K."/>
            <person name="Cui S."/>
            <person name="Der J.P."/>
            <person name="Gundlach H."/>
            <person name="Jiao Y."/>
            <person name="Hori C."/>
            <person name="Ishida J.K."/>
            <person name="Kasahara H."/>
            <person name="Kiba T."/>
            <person name="Kim M.S."/>
            <person name="Koo N."/>
            <person name="Laohavisit A."/>
            <person name="Lee Y.H."/>
            <person name="Lumba S."/>
            <person name="McCourt P."/>
            <person name="Mortimer J.C."/>
            <person name="Mutuku J.M."/>
            <person name="Nomura T."/>
            <person name="Sasaki-Sekimoto Y."/>
            <person name="Seto Y."/>
            <person name="Wang Y."/>
            <person name="Wakatake T."/>
            <person name="Sakakibara H."/>
            <person name="Demura T."/>
            <person name="Yamaguchi S."/>
            <person name="Yoneyama K."/>
            <person name="Manabe R.I."/>
            <person name="Nelson D.C."/>
            <person name="Schulman A.H."/>
            <person name="Timko M.P."/>
            <person name="dePamphilis C.W."/>
            <person name="Choi D."/>
            <person name="Shirasu K."/>
        </authorList>
    </citation>
    <scope>NUCLEOTIDE SEQUENCE [LARGE SCALE GENOMIC DNA]</scope>
    <source>
        <strain evidence="4">cv. UVA1</strain>
    </source>
</reference>
<dbReference type="InterPro" id="IPR053781">
    <property type="entry name" value="F-box_AtFBL13-like"/>
</dbReference>